<proteinExistence type="predicted"/>
<evidence type="ECO:0000313" key="3">
    <source>
        <dbReference type="Proteomes" id="UP000676996"/>
    </source>
</evidence>
<dbReference type="InterPro" id="IPR011928">
    <property type="entry name" value="Phage_phiJL001_Gp84"/>
</dbReference>
<organism evidence="2 3">
    <name type="scientific">Stakelama marina</name>
    <dbReference type="NCBI Taxonomy" id="2826939"/>
    <lineage>
        <taxon>Bacteria</taxon>
        <taxon>Pseudomonadati</taxon>
        <taxon>Pseudomonadota</taxon>
        <taxon>Alphaproteobacteria</taxon>
        <taxon>Sphingomonadales</taxon>
        <taxon>Sphingomonadaceae</taxon>
        <taxon>Stakelama</taxon>
    </lineage>
</organism>
<reference evidence="2" key="1">
    <citation type="submission" date="2021-04" db="EMBL/GenBank/DDBJ databases">
        <title>Ouciella asimina sp. nov., isolated from the surface seawater in the hydrothermal field of Okinawa Trough.</title>
        <authorList>
            <person name="Shuang W."/>
        </authorList>
    </citation>
    <scope>NUCLEOTIDE SEQUENCE</scope>
    <source>
        <strain evidence="2">LXI357</strain>
    </source>
</reference>
<protein>
    <submittedName>
        <fullName evidence="2">DUF2163 domain-containing protein</fullName>
    </submittedName>
</protein>
<comment type="caution">
    <text evidence="2">The sequence shown here is derived from an EMBL/GenBank/DDBJ whole genome shotgun (WGS) entry which is preliminary data.</text>
</comment>
<dbReference type="AlphaFoldDB" id="A0A8T4IFW8"/>
<evidence type="ECO:0000313" key="2">
    <source>
        <dbReference type="EMBL" id="MBR0553898.1"/>
    </source>
</evidence>
<dbReference type="Pfam" id="PF09356">
    <property type="entry name" value="Phage_BR0599"/>
    <property type="match status" value="1"/>
</dbReference>
<feature type="domain" description="Bacteriophage phiJL001 Gp84 C-terminal" evidence="1">
    <location>
        <begin position="185"/>
        <end position="261"/>
    </location>
</feature>
<name>A0A8T4IFW8_9SPHN</name>
<dbReference type="InterPro" id="IPR018964">
    <property type="entry name" value="Phage_phiJL001_Gp84_C"/>
</dbReference>
<dbReference type="Proteomes" id="UP000676996">
    <property type="component" value="Unassembled WGS sequence"/>
</dbReference>
<dbReference type="Pfam" id="PF09931">
    <property type="entry name" value="Phage_phiJL001_Gp84_N"/>
    <property type="match status" value="1"/>
</dbReference>
<evidence type="ECO:0000259" key="1">
    <source>
        <dbReference type="Pfam" id="PF09356"/>
    </source>
</evidence>
<sequence length="269" mass="28764">MADWLAGALTTMTLCWRLDRRDGVTIGLTAHDRDLMVGGLTYRAAPGMTPSAVKRSAGLDVDTMDVSGALGHGAIAEADLLAGRWDGARVTLFALDWESPDETIEIGRGTIGNVEMREGAFTVELRGTTARLNRAVVEETSPACRAELGDSRCRVAMAERRRFTRVVSVEDVTVVLDRAEAAANAYGCGVLRWFSGANAGLDDAIAASDGAVLTLRRPPRFDGAGALVETIEGCDKQLSTCVERFANAINFRGEPYLPGIDLLTRYPGA</sequence>
<accession>A0A8T4IFW8</accession>
<keyword evidence="3" id="KW-1185">Reference proteome</keyword>
<dbReference type="EMBL" id="JAGRQC010000005">
    <property type="protein sequence ID" value="MBR0553898.1"/>
    <property type="molecule type" value="Genomic_DNA"/>
</dbReference>
<gene>
    <name evidence="2" type="ORF">J7S20_15430</name>
</gene>
<dbReference type="RefSeq" id="WP_284055154.1">
    <property type="nucleotide sequence ID" value="NZ_JAGRQC010000005.1"/>
</dbReference>
<dbReference type="NCBIfam" id="TIGR02218">
    <property type="entry name" value="phg_TIGR02218"/>
    <property type="match status" value="1"/>
</dbReference>